<feature type="transmembrane region" description="Helical" evidence="8">
    <location>
        <begin position="129"/>
        <end position="149"/>
    </location>
</feature>
<dbReference type="GO" id="GO:0005384">
    <property type="term" value="F:manganese ion transmembrane transporter activity"/>
    <property type="evidence" value="ECO:0007669"/>
    <property type="project" value="UniProtKB-UniRule"/>
</dbReference>
<keyword evidence="10" id="KW-1185">Reference proteome</keyword>
<evidence type="ECO:0000256" key="3">
    <source>
        <dbReference type="ARBA" id="ARBA00022692"/>
    </source>
</evidence>
<dbReference type="InterPro" id="IPR003810">
    <property type="entry name" value="Mntp/YtaF"/>
</dbReference>
<dbReference type="HOGENOM" id="CLU_096410_3_0_12"/>
<keyword evidence="8" id="KW-0997">Cell inner membrane</keyword>
<evidence type="ECO:0000256" key="1">
    <source>
        <dbReference type="ARBA" id="ARBA00022448"/>
    </source>
</evidence>
<comment type="caution">
    <text evidence="8">Lacks conserved residue(s) required for the propagation of feature annotation.</text>
</comment>
<dbReference type="GO" id="GO:0005886">
    <property type="term" value="C:plasma membrane"/>
    <property type="evidence" value="ECO:0007669"/>
    <property type="project" value="UniProtKB-SubCell"/>
</dbReference>
<evidence type="ECO:0000256" key="6">
    <source>
        <dbReference type="ARBA" id="ARBA00023136"/>
    </source>
</evidence>
<dbReference type="Pfam" id="PF02659">
    <property type="entry name" value="Mntp"/>
    <property type="match status" value="1"/>
</dbReference>
<comment type="similarity">
    <text evidence="8">Belongs to the MntP (TC 9.B.29) family.</text>
</comment>
<sequence>MVTGLAVSLAIDACAAAASLACSHPGLKKRILLLISLSFGIFQSGMTFLGIFTASSFMHLIQQWDHWIAFLLLAVTGSKMIREGLLYREEGACRDADPPSPWKVLSLSVATSLDALAVGLTLGFLSRAFLLPVLLIGLVTLGLSFLSGLAGKFLATFIERYAEMAGGLVLWAVGIRILLTHLL</sequence>
<dbReference type="EMBL" id="CP002903">
    <property type="protein sequence ID" value="AEJ60350.1"/>
    <property type="molecule type" value="Genomic_DNA"/>
</dbReference>
<evidence type="ECO:0000256" key="7">
    <source>
        <dbReference type="ARBA" id="ARBA00023211"/>
    </source>
</evidence>
<evidence type="ECO:0000256" key="4">
    <source>
        <dbReference type="ARBA" id="ARBA00022989"/>
    </source>
</evidence>
<organism evidence="9 10">
    <name type="scientific">Winmispira thermophila (strain ATCC 700085 / DSM 6578 / Z-1203)</name>
    <name type="common">Spirochaeta thermophila</name>
    <dbReference type="NCBI Taxonomy" id="869211"/>
    <lineage>
        <taxon>Bacteria</taxon>
        <taxon>Pseudomonadati</taxon>
        <taxon>Spirochaetota</taxon>
        <taxon>Spirochaetia</taxon>
        <taxon>Winmispirales</taxon>
        <taxon>Winmispiraceae</taxon>
        <taxon>Winmispira</taxon>
    </lineage>
</organism>
<dbReference type="InterPro" id="IPR022929">
    <property type="entry name" value="Put_MntP"/>
</dbReference>
<name>G0GBJ1_WINT7</name>
<keyword evidence="2 8" id="KW-1003">Cell membrane</keyword>
<dbReference type="KEGG" id="stq:Spith_0063"/>
<dbReference type="HAMAP" id="MF_01521">
    <property type="entry name" value="MntP_pump"/>
    <property type="match status" value="1"/>
</dbReference>
<reference evidence="9 10" key="1">
    <citation type="submission" date="2011-06" db="EMBL/GenBank/DDBJ databases">
        <title>The complete genome of Spirochaeta thermophila DSM 6578.</title>
        <authorList>
            <consortium name="US DOE Joint Genome Institute (JGI-PGF)"/>
            <person name="Lucas S."/>
            <person name="Lapidus A."/>
            <person name="Bruce D."/>
            <person name="Goodwin L."/>
            <person name="Pitluck S."/>
            <person name="Peters L."/>
            <person name="Kyrpides N."/>
            <person name="Mavromatis K."/>
            <person name="Ivanova N."/>
            <person name="Mikailova N."/>
            <person name="Pagani I."/>
            <person name="Chertkov O."/>
            <person name="Detter J.C."/>
            <person name="Tapia R."/>
            <person name="Han C."/>
            <person name="Land M."/>
            <person name="Hauser L."/>
            <person name="Markowitz V."/>
            <person name="Cheng J.-F."/>
            <person name="Hugenholtz P."/>
            <person name="Woyke T."/>
            <person name="Wu D."/>
            <person name="Spring S."/>
            <person name="Merkhoffer B."/>
            <person name="Schneider S."/>
            <person name="Klenk H.-P."/>
            <person name="Eisen J.A."/>
        </authorList>
    </citation>
    <scope>NUCLEOTIDE SEQUENCE [LARGE SCALE GENOMIC DNA]</scope>
    <source>
        <strain evidence="10">ATCC 700085 / DSM 6578 / Z-1203</strain>
    </source>
</reference>
<protein>
    <recommendedName>
        <fullName evidence="8">Putative manganese efflux pump MntP</fullName>
    </recommendedName>
</protein>
<evidence type="ECO:0000256" key="5">
    <source>
        <dbReference type="ARBA" id="ARBA00023065"/>
    </source>
</evidence>
<keyword evidence="5 8" id="KW-0406">Ion transport</keyword>
<keyword evidence="3 8" id="KW-0812">Transmembrane</keyword>
<evidence type="ECO:0000313" key="10">
    <source>
        <dbReference type="Proteomes" id="UP000007254"/>
    </source>
</evidence>
<keyword evidence="4 8" id="KW-1133">Transmembrane helix</keyword>
<keyword evidence="1 8" id="KW-0813">Transport</keyword>
<keyword evidence="7 8" id="KW-0464">Manganese</keyword>
<feature type="transmembrane region" description="Helical" evidence="8">
    <location>
        <begin position="161"/>
        <end position="179"/>
    </location>
</feature>
<evidence type="ECO:0000256" key="2">
    <source>
        <dbReference type="ARBA" id="ARBA00022475"/>
    </source>
</evidence>
<dbReference type="PANTHER" id="PTHR35529:SF1">
    <property type="entry name" value="MANGANESE EFFLUX PUMP MNTP-RELATED"/>
    <property type="match status" value="1"/>
</dbReference>
<gene>
    <name evidence="8" type="primary">mntP</name>
    <name evidence="9" type="ordered locus">Spith_0063</name>
</gene>
<dbReference type="PANTHER" id="PTHR35529">
    <property type="entry name" value="MANGANESE EFFLUX PUMP MNTP-RELATED"/>
    <property type="match status" value="1"/>
</dbReference>
<feature type="transmembrane region" description="Helical" evidence="8">
    <location>
        <begin position="31"/>
        <end position="52"/>
    </location>
</feature>
<comment type="function">
    <text evidence="8">Probably functions as a manganese efflux pump.</text>
</comment>
<keyword evidence="6 8" id="KW-0472">Membrane</keyword>
<accession>G0GBJ1</accession>
<evidence type="ECO:0000313" key="9">
    <source>
        <dbReference type="EMBL" id="AEJ60350.1"/>
    </source>
</evidence>
<dbReference type="AlphaFoldDB" id="G0GBJ1"/>
<evidence type="ECO:0000256" key="8">
    <source>
        <dbReference type="HAMAP-Rule" id="MF_01521"/>
    </source>
</evidence>
<dbReference type="Proteomes" id="UP000007254">
    <property type="component" value="Chromosome"/>
</dbReference>
<comment type="subcellular location">
    <subcellularLocation>
        <location evidence="8">Cell inner membrane</location>
        <topology evidence="8">Multi-pass membrane protein</topology>
    </subcellularLocation>
</comment>
<proteinExistence type="inferred from homology"/>